<organism evidence="6 7">
    <name type="scientific">Streptomyces griseoloalbus</name>
    <dbReference type="NCBI Taxonomy" id="67303"/>
    <lineage>
        <taxon>Bacteria</taxon>
        <taxon>Bacillati</taxon>
        <taxon>Actinomycetota</taxon>
        <taxon>Actinomycetes</taxon>
        <taxon>Kitasatosporales</taxon>
        <taxon>Streptomycetaceae</taxon>
        <taxon>Streptomyces</taxon>
    </lineage>
</organism>
<keyword evidence="2 4" id="KW-0238">DNA-binding</keyword>
<dbReference type="PRINTS" id="PR00455">
    <property type="entry name" value="HTHTETR"/>
</dbReference>
<evidence type="ECO:0000313" key="6">
    <source>
        <dbReference type="EMBL" id="MBB5127982.1"/>
    </source>
</evidence>
<reference evidence="6 7" key="1">
    <citation type="submission" date="2020-08" db="EMBL/GenBank/DDBJ databases">
        <title>Genomic Encyclopedia of Type Strains, Phase III (KMG-III): the genomes of soil and plant-associated and newly described type strains.</title>
        <authorList>
            <person name="Whitman W."/>
        </authorList>
    </citation>
    <scope>NUCLEOTIDE SEQUENCE [LARGE SCALE GENOMIC DNA]</scope>
    <source>
        <strain evidence="6 7">CECT 3226</strain>
    </source>
</reference>
<proteinExistence type="predicted"/>
<name>A0A7W8FAA4_9ACTN</name>
<dbReference type="GO" id="GO:0003700">
    <property type="term" value="F:DNA-binding transcription factor activity"/>
    <property type="evidence" value="ECO:0007669"/>
    <property type="project" value="TreeGrafter"/>
</dbReference>
<protein>
    <submittedName>
        <fullName evidence="6">AcrR family transcriptional regulator</fullName>
    </submittedName>
</protein>
<dbReference type="PANTHER" id="PTHR30055:SF234">
    <property type="entry name" value="HTH-TYPE TRANSCRIPTIONAL REGULATOR BETI"/>
    <property type="match status" value="1"/>
</dbReference>
<dbReference type="Proteomes" id="UP000568022">
    <property type="component" value="Unassembled WGS sequence"/>
</dbReference>
<dbReference type="Pfam" id="PF00440">
    <property type="entry name" value="TetR_N"/>
    <property type="match status" value="1"/>
</dbReference>
<feature type="DNA-binding region" description="H-T-H motif" evidence="4">
    <location>
        <begin position="33"/>
        <end position="52"/>
    </location>
</feature>
<dbReference type="InterPro" id="IPR050109">
    <property type="entry name" value="HTH-type_TetR-like_transc_reg"/>
</dbReference>
<keyword evidence="7" id="KW-1185">Reference proteome</keyword>
<evidence type="ECO:0000256" key="1">
    <source>
        <dbReference type="ARBA" id="ARBA00023015"/>
    </source>
</evidence>
<dbReference type="PROSITE" id="PS50977">
    <property type="entry name" value="HTH_TETR_2"/>
    <property type="match status" value="1"/>
</dbReference>
<dbReference type="GO" id="GO:0000976">
    <property type="term" value="F:transcription cis-regulatory region binding"/>
    <property type="evidence" value="ECO:0007669"/>
    <property type="project" value="TreeGrafter"/>
</dbReference>
<evidence type="ECO:0000313" key="7">
    <source>
        <dbReference type="Proteomes" id="UP000568022"/>
    </source>
</evidence>
<evidence type="ECO:0000259" key="5">
    <source>
        <dbReference type="PROSITE" id="PS50977"/>
    </source>
</evidence>
<dbReference type="AlphaFoldDB" id="A0A7W8FAA4"/>
<keyword evidence="1" id="KW-0805">Transcription regulation</keyword>
<dbReference type="SUPFAM" id="SSF46689">
    <property type="entry name" value="Homeodomain-like"/>
    <property type="match status" value="1"/>
</dbReference>
<evidence type="ECO:0000256" key="2">
    <source>
        <dbReference type="ARBA" id="ARBA00023125"/>
    </source>
</evidence>
<dbReference type="SUPFAM" id="SSF48498">
    <property type="entry name" value="Tetracyclin repressor-like, C-terminal domain"/>
    <property type="match status" value="1"/>
</dbReference>
<accession>A0A7W8FAA4</accession>
<evidence type="ECO:0000256" key="4">
    <source>
        <dbReference type="PROSITE-ProRule" id="PRU00335"/>
    </source>
</evidence>
<keyword evidence="3" id="KW-0804">Transcription</keyword>
<dbReference type="InterPro" id="IPR001647">
    <property type="entry name" value="HTH_TetR"/>
</dbReference>
<feature type="domain" description="HTH tetR-type" evidence="5">
    <location>
        <begin position="11"/>
        <end position="70"/>
    </location>
</feature>
<sequence length="221" mass="24391">MAEPRLRRDAERNRQLLLETAHALMARDGLEVTYQEIAAAAGTGTGTVYRRFPDRQQLVDTVFAEHIDAVVELARQACRFDDPWAGLTWFMERQLELEADNRGLGQLLRGGHQSSELVIRGRAQITPLAADLLERAVRTGLLPAGVTPADLVTVHLMVGAVMDTARQIDPDLWRRALAVALAGLQHAALPTRQPDDDLIDRLFGVPATPRERKAAPNEPAE</sequence>
<evidence type="ECO:0000256" key="3">
    <source>
        <dbReference type="ARBA" id="ARBA00023163"/>
    </source>
</evidence>
<dbReference type="EMBL" id="JACHJE010000011">
    <property type="protein sequence ID" value="MBB5127982.1"/>
    <property type="molecule type" value="Genomic_DNA"/>
</dbReference>
<dbReference type="InterPro" id="IPR036271">
    <property type="entry name" value="Tet_transcr_reg_TetR-rel_C_sf"/>
</dbReference>
<dbReference type="InterPro" id="IPR049445">
    <property type="entry name" value="TetR_SbtR-like_C"/>
</dbReference>
<comment type="caution">
    <text evidence="6">The sequence shown here is derived from an EMBL/GenBank/DDBJ whole genome shotgun (WGS) entry which is preliminary data.</text>
</comment>
<gene>
    <name evidence="6" type="ORF">FHS32_004754</name>
</gene>
<dbReference type="Pfam" id="PF21597">
    <property type="entry name" value="TetR_C_43"/>
    <property type="match status" value="1"/>
</dbReference>
<dbReference type="Gene3D" id="1.10.357.10">
    <property type="entry name" value="Tetracycline Repressor, domain 2"/>
    <property type="match status" value="1"/>
</dbReference>
<dbReference type="PANTHER" id="PTHR30055">
    <property type="entry name" value="HTH-TYPE TRANSCRIPTIONAL REGULATOR RUTR"/>
    <property type="match status" value="1"/>
</dbReference>
<dbReference type="InterPro" id="IPR009057">
    <property type="entry name" value="Homeodomain-like_sf"/>
</dbReference>